<name>A0A7J0GKP9_9ERIC</name>
<evidence type="ECO:0000256" key="2">
    <source>
        <dbReference type="SAM" id="Phobius"/>
    </source>
</evidence>
<evidence type="ECO:0000313" key="3">
    <source>
        <dbReference type="EMBL" id="GFZ11399.1"/>
    </source>
</evidence>
<organism evidence="3 4">
    <name type="scientific">Actinidia rufa</name>
    <dbReference type="NCBI Taxonomy" id="165716"/>
    <lineage>
        <taxon>Eukaryota</taxon>
        <taxon>Viridiplantae</taxon>
        <taxon>Streptophyta</taxon>
        <taxon>Embryophyta</taxon>
        <taxon>Tracheophyta</taxon>
        <taxon>Spermatophyta</taxon>
        <taxon>Magnoliopsida</taxon>
        <taxon>eudicotyledons</taxon>
        <taxon>Gunneridae</taxon>
        <taxon>Pentapetalae</taxon>
        <taxon>asterids</taxon>
        <taxon>Ericales</taxon>
        <taxon>Actinidiaceae</taxon>
        <taxon>Actinidia</taxon>
    </lineage>
</organism>
<feature type="compositionally biased region" description="Acidic residues" evidence="1">
    <location>
        <begin position="280"/>
        <end position="291"/>
    </location>
</feature>
<feature type="region of interest" description="Disordered" evidence="1">
    <location>
        <begin position="41"/>
        <end position="67"/>
    </location>
</feature>
<feature type="region of interest" description="Disordered" evidence="1">
    <location>
        <begin position="265"/>
        <end position="291"/>
    </location>
</feature>
<comment type="caution">
    <text evidence="3">The sequence shown here is derived from an EMBL/GenBank/DDBJ whole genome shotgun (WGS) entry which is preliminary data.</text>
</comment>
<keyword evidence="2" id="KW-1133">Transmembrane helix</keyword>
<proteinExistence type="predicted"/>
<dbReference type="Proteomes" id="UP000585474">
    <property type="component" value="Unassembled WGS sequence"/>
</dbReference>
<reference evidence="3 4" key="1">
    <citation type="submission" date="2019-07" db="EMBL/GenBank/DDBJ databases">
        <title>De Novo Assembly of kiwifruit Actinidia rufa.</title>
        <authorList>
            <person name="Sugita-Konishi S."/>
            <person name="Sato K."/>
            <person name="Mori E."/>
            <person name="Abe Y."/>
            <person name="Kisaki G."/>
            <person name="Hamano K."/>
            <person name="Suezawa K."/>
            <person name="Otani M."/>
            <person name="Fukuda T."/>
            <person name="Manabe T."/>
            <person name="Gomi K."/>
            <person name="Tabuchi M."/>
            <person name="Akimitsu K."/>
            <person name="Kataoka I."/>
        </authorList>
    </citation>
    <scope>NUCLEOTIDE SEQUENCE [LARGE SCALE GENOMIC DNA]</scope>
    <source>
        <strain evidence="4">cv. Fuchu</strain>
    </source>
</reference>
<evidence type="ECO:0000256" key="1">
    <source>
        <dbReference type="SAM" id="MobiDB-lite"/>
    </source>
</evidence>
<keyword evidence="4" id="KW-1185">Reference proteome</keyword>
<keyword evidence="2" id="KW-0472">Membrane</keyword>
<accession>A0A7J0GKP9</accession>
<keyword evidence="2" id="KW-0812">Transmembrane</keyword>
<protein>
    <submittedName>
        <fullName evidence="3">Uncharacterized protein</fullName>
    </submittedName>
</protein>
<dbReference type="EMBL" id="BJWL01000022">
    <property type="protein sequence ID" value="GFZ11399.1"/>
    <property type="molecule type" value="Genomic_DNA"/>
</dbReference>
<dbReference type="AlphaFoldDB" id="A0A7J0GKP9"/>
<sequence length="291" mass="33100">MARILKESTEIVFGPLTNILMAMLLLVIYVLMGRKLMADRGWDKKSGEGSSREEVWGNGKKDQNQYPHENYSPLDTEAYANAIYATLGNYKGKLVLGQMKPEYKLMTKIIHYNIARTRSEKELKLADTEFLYIMMNSIAIDVAECIWNEMVAFKEKSPPRSSMPFVAMVSQLCKMAEVVVMVSDGLLLPPIRLITMASIKKSTVMSRTPVITPIEQVDIPSTSTAPPPKKKKSWKAKRESYIKKLLCRQSDINHKLDYSVQAADKYSSIPYEPPEGTKESEEEEEEEEEEE</sequence>
<gene>
    <name evidence="3" type="ORF">Acr_22g0007970</name>
</gene>
<evidence type="ECO:0000313" key="4">
    <source>
        <dbReference type="Proteomes" id="UP000585474"/>
    </source>
</evidence>
<feature type="transmembrane region" description="Helical" evidence="2">
    <location>
        <begin position="12"/>
        <end position="32"/>
    </location>
</feature>
<feature type="compositionally biased region" description="Basic and acidic residues" evidence="1">
    <location>
        <begin position="41"/>
        <end position="63"/>
    </location>
</feature>